<dbReference type="Pfam" id="PF08241">
    <property type="entry name" value="Methyltransf_11"/>
    <property type="match status" value="1"/>
</dbReference>
<dbReference type="OrthoDB" id="9801609at2"/>
<protein>
    <submittedName>
        <fullName evidence="2">Class I SAM-dependent methyltransferase</fullName>
    </submittedName>
</protein>
<dbReference type="CDD" id="cd02440">
    <property type="entry name" value="AdoMet_MTases"/>
    <property type="match status" value="1"/>
</dbReference>
<dbReference type="GO" id="GO:0032259">
    <property type="term" value="P:methylation"/>
    <property type="evidence" value="ECO:0007669"/>
    <property type="project" value="UniProtKB-KW"/>
</dbReference>
<feature type="domain" description="Methyltransferase type 11" evidence="1">
    <location>
        <begin position="43"/>
        <end position="133"/>
    </location>
</feature>
<dbReference type="PANTHER" id="PTHR42912:SF58">
    <property type="entry name" value="BLR1400 PROTEIN"/>
    <property type="match status" value="1"/>
</dbReference>
<gene>
    <name evidence="2" type="ORF">DWU99_12845</name>
</gene>
<organism evidence="2 3">
    <name type="scientific">Dyella psychrodurans</name>
    <dbReference type="NCBI Taxonomy" id="1927960"/>
    <lineage>
        <taxon>Bacteria</taxon>
        <taxon>Pseudomonadati</taxon>
        <taxon>Pseudomonadota</taxon>
        <taxon>Gammaproteobacteria</taxon>
        <taxon>Lysobacterales</taxon>
        <taxon>Rhodanobacteraceae</taxon>
        <taxon>Dyella</taxon>
    </lineage>
</organism>
<sequence>MTDLASLYRFRFNEAQLPGKMKIWRVLCREFFQRLIDPSSTVLDVACGYGEFINNIEAKSKHAIDLNPDTKGFLNKDIAFHQTRADQMVGVESGSIDVVFTSNFLEHLESKSACDAVLQEVHRVLRPGGKFIVMGPNIRYLAGEYWDFYDHHLPLSHASLEEGLSINGFHVIRNIPRFLPYTTRSALPQHPLLVSAYLKVPLAWPILGRQFLLVAEKPA</sequence>
<dbReference type="InterPro" id="IPR050508">
    <property type="entry name" value="Methyltransf_Superfamily"/>
</dbReference>
<keyword evidence="2" id="KW-0808">Transferase</keyword>
<dbReference type="GO" id="GO:0008757">
    <property type="term" value="F:S-adenosylmethionine-dependent methyltransferase activity"/>
    <property type="evidence" value="ECO:0007669"/>
    <property type="project" value="InterPro"/>
</dbReference>
<dbReference type="Proteomes" id="UP000255334">
    <property type="component" value="Unassembled WGS sequence"/>
</dbReference>
<evidence type="ECO:0000313" key="3">
    <source>
        <dbReference type="Proteomes" id="UP000255334"/>
    </source>
</evidence>
<dbReference type="EMBL" id="QRBF01000004">
    <property type="protein sequence ID" value="RDS83410.1"/>
    <property type="molecule type" value="Genomic_DNA"/>
</dbReference>
<dbReference type="SUPFAM" id="SSF53335">
    <property type="entry name" value="S-adenosyl-L-methionine-dependent methyltransferases"/>
    <property type="match status" value="1"/>
</dbReference>
<dbReference type="InterPro" id="IPR013216">
    <property type="entry name" value="Methyltransf_11"/>
</dbReference>
<dbReference type="InterPro" id="IPR029063">
    <property type="entry name" value="SAM-dependent_MTases_sf"/>
</dbReference>
<dbReference type="Gene3D" id="3.40.50.150">
    <property type="entry name" value="Vaccinia Virus protein VP39"/>
    <property type="match status" value="1"/>
</dbReference>
<dbReference type="RefSeq" id="WP_115478450.1">
    <property type="nucleotide sequence ID" value="NZ_QRBF01000004.1"/>
</dbReference>
<keyword evidence="3" id="KW-1185">Reference proteome</keyword>
<evidence type="ECO:0000259" key="1">
    <source>
        <dbReference type="Pfam" id="PF08241"/>
    </source>
</evidence>
<proteinExistence type="predicted"/>
<keyword evidence="2" id="KW-0489">Methyltransferase</keyword>
<reference evidence="2 3" key="1">
    <citation type="submission" date="2018-07" db="EMBL/GenBank/DDBJ databases">
        <title>Dyella monticola sp. nov. and Dyella psychrodurans sp. nov. isolated from monsoon evergreen broad-leaved forest soil of Dinghu Mountain, China.</title>
        <authorList>
            <person name="Gao Z."/>
            <person name="Qiu L."/>
        </authorList>
    </citation>
    <scope>NUCLEOTIDE SEQUENCE [LARGE SCALE GENOMIC DNA]</scope>
    <source>
        <strain evidence="2 3">4MSK11</strain>
    </source>
</reference>
<dbReference type="AlphaFoldDB" id="A0A370X566"/>
<accession>A0A370X566</accession>
<evidence type="ECO:0000313" key="2">
    <source>
        <dbReference type="EMBL" id="RDS83410.1"/>
    </source>
</evidence>
<name>A0A370X566_9GAMM</name>
<comment type="caution">
    <text evidence="2">The sequence shown here is derived from an EMBL/GenBank/DDBJ whole genome shotgun (WGS) entry which is preliminary data.</text>
</comment>
<dbReference type="PANTHER" id="PTHR42912">
    <property type="entry name" value="METHYLTRANSFERASE"/>
    <property type="match status" value="1"/>
</dbReference>